<reference evidence="1 2" key="1">
    <citation type="submission" date="2021-03" db="EMBL/GenBank/DDBJ databases">
        <title>Genomic Encyclopedia of Type Strains, Phase IV (KMG-IV): sequencing the most valuable type-strain genomes for metagenomic binning, comparative biology and taxonomic classification.</title>
        <authorList>
            <person name="Goeker M."/>
        </authorList>
    </citation>
    <scope>NUCLEOTIDE SEQUENCE [LARGE SCALE GENOMIC DNA]</scope>
    <source>
        <strain evidence="1 2">DSM 24738</strain>
    </source>
</reference>
<proteinExistence type="predicted"/>
<dbReference type="Gene3D" id="3.10.450.150">
    <property type="entry name" value="enterococcus faecalis protein"/>
    <property type="match status" value="1"/>
</dbReference>
<accession>A0ABS4GQ83</accession>
<protein>
    <submittedName>
        <fullName evidence="1">Uncharacterized protein</fullName>
    </submittedName>
</protein>
<sequence>MFEVEKPTYMTRTVLDELSQEHRQFIIQYIHENHKQLTDYLQIFDFYIEDDQQWLTQRQEEPKRERVVYVALKTSKPIQRKVWVMDQDDHVILLFPEDY</sequence>
<dbReference type="Proteomes" id="UP001519343">
    <property type="component" value="Unassembled WGS sequence"/>
</dbReference>
<evidence type="ECO:0000313" key="2">
    <source>
        <dbReference type="Proteomes" id="UP001519343"/>
    </source>
</evidence>
<name>A0ABS4GQ83_9BACL</name>
<dbReference type="InterPro" id="IPR009303">
    <property type="entry name" value="DUF960"/>
</dbReference>
<dbReference type="RefSeq" id="WP_209810351.1">
    <property type="nucleotide sequence ID" value="NZ_JAGGKT010000006.1"/>
</dbReference>
<gene>
    <name evidence="1" type="ORF">J2Z37_002293</name>
</gene>
<comment type="caution">
    <text evidence="1">The sequence shown here is derived from an EMBL/GenBank/DDBJ whole genome shotgun (WGS) entry which is preliminary data.</text>
</comment>
<keyword evidence="2" id="KW-1185">Reference proteome</keyword>
<evidence type="ECO:0000313" key="1">
    <source>
        <dbReference type="EMBL" id="MBP1932292.1"/>
    </source>
</evidence>
<dbReference type="EMBL" id="JAGGKT010000006">
    <property type="protein sequence ID" value="MBP1932292.1"/>
    <property type="molecule type" value="Genomic_DNA"/>
</dbReference>
<organism evidence="1 2">
    <name type="scientific">Ammoniphilus resinae</name>
    <dbReference type="NCBI Taxonomy" id="861532"/>
    <lineage>
        <taxon>Bacteria</taxon>
        <taxon>Bacillati</taxon>
        <taxon>Bacillota</taxon>
        <taxon>Bacilli</taxon>
        <taxon>Bacillales</taxon>
        <taxon>Paenibacillaceae</taxon>
        <taxon>Aneurinibacillus group</taxon>
        <taxon>Ammoniphilus</taxon>
    </lineage>
</organism>
<dbReference type="Pfam" id="PF06124">
    <property type="entry name" value="DUF960"/>
    <property type="match status" value="1"/>
</dbReference>